<evidence type="ECO:0000256" key="15">
    <source>
        <dbReference type="PIRSR" id="PIRSR604385-3"/>
    </source>
</evidence>
<name>E0WS80_9ENTR</name>
<sequence>MFLLKMKINIISYRKKIMTLYPQDGQSSPVNFKKKDVEITGCKTLYKGFFTLKSYQLRHKLFDNKGMSNEIIREVLIRDHAVGLLPYDPLLDQVVLIEQLRIGAIGANENNSPWLLEIIAGMIKTGENPEEVARREAREEAGIELKRCRPMLRYLASPGGMNERLSIMVGEVDATTAKGVHGLLEENENIRVHVVSREQAYRWVEEGVIDNAASIIALQWLALHFQALKEEWK</sequence>
<evidence type="ECO:0000256" key="6">
    <source>
        <dbReference type="ARBA" id="ARBA00022723"/>
    </source>
</evidence>
<dbReference type="GO" id="GO:0005829">
    <property type="term" value="C:cytosol"/>
    <property type="evidence" value="ECO:0007669"/>
    <property type="project" value="TreeGrafter"/>
</dbReference>
<dbReference type="NCBIfam" id="TIGR00052">
    <property type="entry name" value="nudix-type nucleoside diphosphatase, YffH/AdpP family"/>
    <property type="match status" value="1"/>
</dbReference>
<keyword evidence="6 14" id="KW-0479">Metal-binding</keyword>
<feature type="short sequence motif" description="Nudix box" evidence="15">
    <location>
        <begin position="121"/>
        <end position="143"/>
    </location>
</feature>
<dbReference type="EMBL" id="GL379590">
    <property type="protein sequence ID" value="EFL92214.1"/>
    <property type="molecule type" value="Genomic_DNA"/>
</dbReference>
<gene>
    <name evidence="17" type="primary">nudF</name>
    <name evidence="17" type="ORF">REG_0814</name>
</gene>
<evidence type="ECO:0000256" key="7">
    <source>
        <dbReference type="ARBA" id="ARBA00022801"/>
    </source>
</evidence>
<evidence type="ECO:0000256" key="10">
    <source>
        <dbReference type="ARBA" id="ARBA00030162"/>
    </source>
</evidence>
<feature type="binding site" evidence="14">
    <location>
        <position position="188"/>
    </location>
    <ligand>
        <name>Mg(2+)</name>
        <dbReference type="ChEBI" id="CHEBI:18420"/>
        <label>1</label>
    </ligand>
</feature>
<evidence type="ECO:0000256" key="4">
    <source>
        <dbReference type="ARBA" id="ARBA00012453"/>
    </source>
</evidence>
<evidence type="ECO:0000256" key="3">
    <source>
        <dbReference type="ARBA" id="ARBA00011738"/>
    </source>
</evidence>
<evidence type="ECO:0000256" key="5">
    <source>
        <dbReference type="ARBA" id="ARBA00013297"/>
    </source>
</evidence>
<keyword evidence="18" id="KW-1185">Reference proteome</keyword>
<dbReference type="SUPFAM" id="SSF55811">
    <property type="entry name" value="Nudix"/>
    <property type="match status" value="1"/>
</dbReference>
<feature type="domain" description="Nudix hydrolase" evidence="16">
    <location>
        <begin position="77"/>
        <end position="217"/>
    </location>
</feature>
<evidence type="ECO:0000256" key="2">
    <source>
        <dbReference type="ARBA" id="ARBA00007482"/>
    </source>
</evidence>
<dbReference type="PANTHER" id="PTHR11839">
    <property type="entry name" value="UDP/ADP-SUGAR PYROPHOSPHATASE"/>
    <property type="match status" value="1"/>
</dbReference>
<organism evidence="17 18">
    <name type="scientific">Candidatus Regiella insecticola LSR1</name>
    <dbReference type="NCBI Taxonomy" id="663321"/>
    <lineage>
        <taxon>Bacteria</taxon>
        <taxon>Pseudomonadati</taxon>
        <taxon>Pseudomonadota</taxon>
        <taxon>Gammaproteobacteria</taxon>
        <taxon>Enterobacterales</taxon>
        <taxon>Enterobacteriaceae</taxon>
        <taxon>aphid secondary symbionts</taxon>
        <taxon>Candidatus Regiella</taxon>
    </lineage>
</organism>
<dbReference type="Gene3D" id="3.90.79.10">
    <property type="entry name" value="Nucleoside Triphosphate Pyrophosphohydrolase"/>
    <property type="match status" value="1"/>
</dbReference>
<dbReference type="HOGENOM" id="CLU_062658_6_1_6"/>
<reference evidence="17" key="1">
    <citation type="journal article" date="2009" name="Environ. Microbiol.">
        <title>Dynamics of genome evolution in facultative symbionts of aphids.</title>
        <authorList>
            <person name="Degnan P.H."/>
            <person name="Leonardo T.E."/>
            <person name="Cass B.N."/>
            <person name="Hurwitz B."/>
            <person name="Stern D."/>
            <person name="Gibbs R.A."/>
            <person name="Richards S."/>
            <person name="Moran N.A."/>
        </authorList>
    </citation>
    <scope>NUCLEOTIDE SEQUENCE [LARGE SCALE GENOMIC DNA]</scope>
    <source>
        <strain evidence="17">LSR1</strain>
    </source>
</reference>
<protein>
    <recommendedName>
        <fullName evidence="5">ADP-ribose pyrophosphatase</fullName>
        <ecNumber evidence="4">3.6.1.13</ecNumber>
    </recommendedName>
    <alternativeName>
        <fullName evidence="10">ADP-ribose diphosphatase</fullName>
    </alternativeName>
    <alternativeName>
        <fullName evidence="12">ADP-ribose phosphohydrolase</fullName>
    </alternativeName>
    <alternativeName>
        <fullName evidence="11">Adenosine diphosphoribose pyrophosphatase</fullName>
    </alternativeName>
</protein>
<comment type="subunit">
    <text evidence="3">Homodimer.</text>
</comment>
<dbReference type="eggNOG" id="COG0494">
    <property type="taxonomic scope" value="Bacteria"/>
</dbReference>
<feature type="binding site" evidence="14">
    <location>
        <position position="136"/>
    </location>
    <ligand>
        <name>Mg(2+)</name>
        <dbReference type="ChEBI" id="CHEBI:18420"/>
        <label>1</label>
    </ligand>
</feature>
<evidence type="ECO:0000256" key="9">
    <source>
        <dbReference type="ARBA" id="ARBA00025164"/>
    </source>
</evidence>
<dbReference type="PROSITE" id="PS51462">
    <property type="entry name" value="NUDIX"/>
    <property type="match status" value="1"/>
</dbReference>
<dbReference type="InterPro" id="IPR004385">
    <property type="entry name" value="NDP_pyrophosphatase"/>
</dbReference>
<evidence type="ECO:0000256" key="11">
    <source>
        <dbReference type="ARBA" id="ARBA00030308"/>
    </source>
</evidence>
<comment type="function">
    <text evidence="9">Acts on ADP-mannose and ADP-glucose as well as ADP-ribose. Prevents glycogen biosynthesis. The reaction catalyzed by this enzyme is a limiting step of the gluconeogenic process.</text>
</comment>
<dbReference type="InterPro" id="IPR020084">
    <property type="entry name" value="NUDIX_hydrolase_CS"/>
</dbReference>
<keyword evidence="7" id="KW-0378">Hydrolase</keyword>
<evidence type="ECO:0000256" key="14">
    <source>
        <dbReference type="PIRSR" id="PIRSR604385-2"/>
    </source>
</evidence>
<dbReference type="NCBIfam" id="NF008003">
    <property type="entry name" value="PRK10729.1"/>
    <property type="match status" value="1"/>
</dbReference>
<dbReference type="STRING" id="663321.REG_0814"/>
<dbReference type="PROSITE" id="PS00893">
    <property type="entry name" value="NUDIX_BOX"/>
    <property type="match status" value="1"/>
</dbReference>
<evidence type="ECO:0000313" key="17">
    <source>
        <dbReference type="EMBL" id="EFL92214.1"/>
    </source>
</evidence>
<feature type="binding site" evidence="14">
    <location>
        <position position="140"/>
    </location>
    <ligand>
        <name>Mg(2+)</name>
        <dbReference type="ChEBI" id="CHEBI:18420"/>
        <label>1</label>
    </ligand>
</feature>
<dbReference type="AlphaFoldDB" id="E0WS80"/>
<dbReference type="GO" id="GO:0006753">
    <property type="term" value="P:nucleoside phosphate metabolic process"/>
    <property type="evidence" value="ECO:0007669"/>
    <property type="project" value="TreeGrafter"/>
</dbReference>
<dbReference type="EC" id="3.6.1.13" evidence="4"/>
<evidence type="ECO:0000259" key="16">
    <source>
        <dbReference type="PROSITE" id="PS51462"/>
    </source>
</evidence>
<evidence type="ECO:0000256" key="8">
    <source>
        <dbReference type="ARBA" id="ARBA00022842"/>
    </source>
</evidence>
<comment type="catalytic activity">
    <reaction evidence="13">
        <text>ADP-D-ribose + H2O = D-ribose 5-phosphate + AMP + 2 H(+)</text>
        <dbReference type="Rhea" id="RHEA:10412"/>
        <dbReference type="ChEBI" id="CHEBI:15377"/>
        <dbReference type="ChEBI" id="CHEBI:15378"/>
        <dbReference type="ChEBI" id="CHEBI:57967"/>
        <dbReference type="ChEBI" id="CHEBI:78346"/>
        <dbReference type="ChEBI" id="CHEBI:456215"/>
        <dbReference type="EC" id="3.6.1.13"/>
    </reaction>
</comment>
<dbReference type="GO" id="GO:0046872">
    <property type="term" value="F:metal ion binding"/>
    <property type="evidence" value="ECO:0007669"/>
    <property type="project" value="UniProtKB-KW"/>
</dbReference>
<dbReference type="InterPro" id="IPR000086">
    <property type="entry name" value="NUDIX_hydrolase_dom"/>
</dbReference>
<dbReference type="Pfam" id="PF00293">
    <property type="entry name" value="NUDIX"/>
    <property type="match status" value="1"/>
</dbReference>
<proteinExistence type="inferred from homology"/>
<dbReference type="GO" id="GO:0019144">
    <property type="term" value="F:ADP-sugar diphosphatase activity"/>
    <property type="evidence" value="ECO:0007669"/>
    <property type="project" value="TreeGrafter"/>
</dbReference>
<dbReference type="Proteomes" id="UP000005726">
    <property type="component" value="Unassembled WGS sequence"/>
</dbReference>
<dbReference type="GO" id="GO:0019693">
    <property type="term" value="P:ribose phosphate metabolic process"/>
    <property type="evidence" value="ECO:0007669"/>
    <property type="project" value="TreeGrafter"/>
</dbReference>
<dbReference type="CDD" id="cd24155">
    <property type="entry name" value="NUDIX_ADPRase"/>
    <property type="match status" value="1"/>
</dbReference>
<dbReference type="PANTHER" id="PTHR11839:SF5">
    <property type="entry name" value="ADP-RIBOSE PYROPHOSPHATASE"/>
    <property type="match status" value="1"/>
</dbReference>
<keyword evidence="8 14" id="KW-0460">Magnesium</keyword>
<comment type="cofactor">
    <cofactor evidence="1 14">
        <name>Mg(2+)</name>
        <dbReference type="ChEBI" id="CHEBI:18420"/>
    </cofactor>
</comment>
<accession>E0WS80</accession>
<evidence type="ECO:0000256" key="13">
    <source>
        <dbReference type="ARBA" id="ARBA00049546"/>
    </source>
</evidence>
<dbReference type="InterPro" id="IPR015797">
    <property type="entry name" value="NUDIX_hydrolase-like_dom_sf"/>
</dbReference>
<evidence type="ECO:0000256" key="1">
    <source>
        <dbReference type="ARBA" id="ARBA00001946"/>
    </source>
</evidence>
<evidence type="ECO:0000313" key="18">
    <source>
        <dbReference type="Proteomes" id="UP000005726"/>
    </source>
</evidence>
<comment type="similarity">
    <text evidence="2">Belongs to the Nudix hydrolase family. NudF subfamily.</text>
</comment>
<dbReference type="GO" id="GO:0047631">
    <property type="term" value="F:ADP-ribose diphosphatase activity"/>
    <property type="evidence" value="ECO:0007669"/>
    <property type="project" value="UniProtKB-EC"/>
</dbReference>
<evidence type="ECO:0000256" key="12">
    <source>
        <dbReference type="ARBA" id="ARBA00033056"/>
    </source>
</evidence>
<feature type="binding site" evidence="14">
    <location>
        <position position="120"/>
    </location>
    <ligand>
        <name>Mg(2+)</name>
        <dbReference type="ChEBI" id="CHEBI:18420"/>
        <label>1</label>
    </ligand>
</feature>